<keyword evidence="5" id="KW-0328">Glycosyltransferase</keyword>
<keyword evidence="15" id="KW-0812">Transmembrane</keyword>
<evidence type="ECO:0000256" key="15">
    <source>
        <dbReference type="SAM" id="Phobius"/>
    </source>
</evidence>
<evidence type="ECO:0000256" key="8">
    <source>
        <dbReference type="ARBA" id="ARBA00022960"/>
    </source>
</evidence>
<dbReference type="Pfam" id="PF00905">
    <property type="entry name" value="Transpeptidase"/>
    <property type="match status" value="1"/>
</dbReference>
<protein>
    <submittedName>
        <fullName evidence="18">Membrane carboxypeptidase (Penicillin-binding protein)</fullName>
    </submittedName>
</protein>
<keyword evidence="3 18" id="KW-0121">Carboxypeptidase</keyword>
<dbReference type="AlphaFoldDB" id="A0A1H2A7D0"/>
<evidence type="ECO:0000256" key="3">
    <source>
        <dbReference type="ARBA" id="ARBA00022645"/>
    </source>
</evidence>
<comment type="catalytic activity">
    <reaction evidence="12">
        <text>Preferential cleavage: (Ac)2-L-Lys-D-Ala-|-D-Ala. Also transpeptidation of peptidyl-alanyl moieties that are N-acyl substituents of D-alanine.</text>
        <dbReference type="EC" id="3.4.16.4"/>
    </reaction>
</comment>
<dbReference type="InterPro" id="IPR050396">
    <property type="entry name" value="Glycosyltr_51/Transpeptidase"/>
</dbReference>
<evidence type="ECO:0000256" key="11">
    <source>
        <dbReference type="ARBA" id="ARBA00023316"/>
    </source>
</evidence>
<dbReference type="InterPro" id="IPR023346">
    <property type="entry name" value="Lysozyme-like_dom_sf"/>
</dbReference>
<evidence type="ECO:0000256" key="5">
    <source>
        <dbReference type="ARBA" id="ARBA00022676"/>
    </source>
</evidence>
<keyword evidence="11" id="KW-0961">Cell wall biogenesis/degradation</keyword>
<feature type="compositionally biased region" description="Gly residues" evidence="14">
    <location>
        <begin position="734"/>
        <end position="750"/>
    </location>
</feature>
<dbReference type="GO" id="GO:0008360">
    <property type="term" value="P:regulation of cell shape"/>
    <property type="evidence" value="ECO:0007669"/>
    <property type="project" value="UniProtKB-KW"/>
</dbReference>
<feature type="compositionally biased region" description="Acidic residues" evidence="14">
    <location>
        <begin position="687"/>
        <end position="697"/>
    </location>
</feature>
<feature type="domain" description="Penicillin-binding protein transpeptidase" evidence="16">
    <location>
        <begin position="357"/>
        <end position="609"/>
    </location>
</feature>
<evidence type="ECO:0000256" key="7">
    <source>
        <dbReference type="ARBA" id="ARBA00022801"/>
    </source>
</evidence>
<name>A0A1H2A7D0_9ACTN</name>
<feature type="compositionally biased region" description="Low complexity" evidence="14">
    <location>
        <begin position="706"/>
        <end position="719"/>
    </location>
</feature>
<dbReference type="PANTHER" id="PTHR32282:SF34">
    <property type="entry name" value="PENICILLIN-BINDING PROTEIN 1A"/>
    <property type="match status" value="1"/>
</dbReference>
<dbReference type="GO" id="GO:0008955">
    <property type="term" value="F:peptidoglycan glycosyltransferase activity"/>
    <property type="evidence" value="ECO:0007669"/>
    <property type="project" value="UniProtKB-EC"/>
</dbReference>
<dbReference type="InterPro" id="IPR012338">
    <property type="entry name" value="Beta-lactam/transpept-like"/>
</dbReference>
<keyword evidence="4" id="KW-0645">Protease</keyword>
<evidence type="ECO:0000256" key="4">
    <source>
        <dbReference type="ARBA" id="ARBA00022670"/>
    </source>
</evidence>
<evidence type="ECO:0000256" key="13">
    <source>
        <dbReference type="ARBA" id="ARBA00049902"/>
    </source>
</evidence>
<evidence type="ECO:0000256" key="14">
    <source>
        <dbReference type="SAM" id="MobiDB-lite"/>
    </source>
</evidence>
<dbReference type="GO" id="GO:0008658">
    <property type="term" value="F:penicillin binding"/>
    <property type="evidence" value="ECO:0007669"/>
    <property type="project" value="InterPro"/>
</dbReference>
<proteinExistence type="inferred from homology"/>
<dbReference type="InterPro" id="IPR036950">
    <property type="entry name" value="PBP_transglycosylase"/>
</dbReference>
<dbReference type="GO" id="GO:0006508">
    <property type="term" value="P:proteolysis"/>
    <property type="evidence" value="ECO:0007669"/>
    <property type="project" value="UniProtKB-KW"/>
</dbReference>
<sequence length="765" mass="81854">MADPQWGPVAKRPVGATSKKQRTRGQLWARRILIGLVSVVLLGLVGGTAVVGVGYATTNLPDANADFETATTFVYYDDGKAELGSFAIQNRQPLTLDEMPQSIKDAVVAAENRSFWTDRGISLRGMARAAYVIARGGTLQGGSTITQQYIKIKYLYSEQTATRKFKELFLAYKINKQLSKEQILEGYLNTIYFGHGAYGIEAASQNFFDVDAKKLTVPQAAVLASVINNPSAFDPDDEDNLDRLRDRYRYVLQSMADTGAITQAQADKYAKKLPKFPEIKTNERYGGPKGFLLKMVEKELTDAGFTSEQINGGGLKITTTFDKAAQNAAVKAAQDVTERAADASGQKASKLHAAIASVDVNTGEVIALYGGPNYVKNSRNWATTARPTASTFKTYALAAGLKDGYSLRSPFRGSSFNLPGDPTIVRNEYNQSYGYQTSLLNATTYSINTAFVDLVTTMKDGKDKVLDLAKDAGAPKATGWDAAPRNIPIGTPEVSPLNQASGYATFANDGTAVDNHVVKEVRDADGKVIYKAEPKKKRAVSEDIAHDVTFALSNVVENGTGTTVQALNRPVAGKTGTNGVDLDNGKNIVNSSWFVGYTKQISTAVMYVAGNSGSESLDDYRRPGDSTFFGGTYPAQTWGEYMKVATEDQAVRQFDPPAYVNADSAPQPTPTYQQPQPTQQPTATQEPTEEPSEEPSDEPTREPSEEPSTQQPEPSQEPSRTAEADPEPSQSSETGGGGDGTGDGTGGAGTGEENAGGDATPGGGG</sequence>
<dbReference type="PANTHER" id="PTHR32282">
    <property type="entry name" value="BINDING PROTEIN TRANSPEPTIDASE, PUTATIVE-RELATED"/>
    <property type="match status" value="1"/>
</dbReference>
<feature type="domain" description="Glycosyl transferase family 51" evidence="17">
    <location>
        <begin position="85"/>
        <end position="255"/>
    </location>
</feature>
<keyword evidence="15" id="KW-0472">Membrane</keyword>
<gene>
    <name evidence="18" type="ORF">SAMN04488543_4265</name>
</gene>
<dbReference type="InterPro" id="IPR001264">
    <property type="entry name" value="Glyco_trans_51"/>
</dbReference>
<keyword evidence="6" id="KW-0808">Transferase</keyword>
<comment type="similarity">
    <text evidence="2">In the N-terminal section; belongs to the glycosyltransferase 51 family.</text>
</comment>
<dbReference type="FunFam" id="1.10.3810.10:FF:000001">
    <property type="entry name" value="Penicillin-binding protein 1A"/>
    <property type="match status" value="1"/>
</dbReference>
<keyword evidence="10" id="KW-0511">Multifunctional enzyme</keyword>
<organism evidence="18 19">
    <name type="scientific">Friedmanniella luteola</name>
    <dbReference type="NCBI Taxonomy" id="546871"/>
    <lineage>
        <taxon>Bacteria</taxon>
        <taxon>Bacillati</taxon>
        <taxon>Actinomycetota</taxon>
        <taxon>Actinomycetes</taxon>
        <taxon>Propionibacteriales</taxon>
        <taxon>Nocardioidaceae</taxon>
        <taxon>Friedmanniella</taxon>
    </lineage>
</organism>
<dbReference type="GO" id="GO:0071555">
    <property type="term" value="P:cell wall organization"/>
    <property type="evidence" value="ECO:0007669"/>
    <property type="project" value="UniProtKB-KW"/>
</dbReference>
<feature type="transmembrane region" description="Helical" evidence="15">
    <location>
        <begin position="32"/>
        <end position="56"/>
    </location>
</feature>
<dbReference type="Proteomes" id="UP000199092">
    <property type="component" value="Chromosome I"/>
</dbReference>
<keyword evidence="15" id="KW-1133">Transmembrane helix</keyword>
<accession>A0A1H2A7D0</accession>
<dbReference type="GO" id="GO:0009002">
    <property type="term" value="F:serine-type D-Ala-D-Ala carboxypeptidase activity"/>
    <property type="evidence" value="ECO:0007669"/>
    <property type="project" value="UniProtKB-EC"/>
</dbReference>
<feature type="region of interest" description="Disordered" evidence="14">
    <location>
        <begin position="1"/>
        <end position="20"/>
    </location>
</feature>
<comment type="catalytic activity">
    <reaction evidence="13">
        <text>[GlcNAc-(1-&gt;4)-Mur2Ac(oyl-L-Ala-gamma-D-Glu-L-Lys-D-Ala-D-Ala)](n)-di-trans,octa-cis-undecaprenyl diphosphate + beta-D-GlcNAc-(1-&gt;4)-Mur2Ac(oyl-L-Ala-gamma-D-Glu-L-Lys-D-Ala-D-Ala)-di-trans,octa-cis-undecaprenyl diphosphate = [GlcNAc-(1-&gt;4)-Mur2Ac(oyl-L-Ala-gamma-D-Glu-L-Lys-D-Ala-D-Ala)](n+1)-di-trans,octa-cis-undecaprenyl diphosphate + di-trans,octa-cis-undecaprenyl diphosphate + H(+)</text>
        <dbReference type="Rhea" id="RHEA:23708"/>
        <dbReference type="Rhea" id="RHEA-COMP:9602"/>
        <dbReference type="Rhea" id="RHEA-COMP:9603"/>
        <dbReference type="ChEBI" id="CHEBI:15378"/>
        <dbReference type="ChEBI" id="CHEBI:58405"/>
        <dbReference type="ChEBI" id="CHEBI:60033"/>
        <dbReference type="ChEBI" id="CHEBI:78435"/>
        <dbReference type="EC" id="2.4.99.28"/>
    </reaction>
</comment>
<dbReference type="GO" id="GO:0009252">
    <property type="term" value="P:peptidoglycan biosynthetic process"/>
    <property type="evidence" value="ECO:0007669"/>
    <property type="project" value="UniProtKB-KW"/>
</dbReference>
<dbReference type="SUPFAM" id="SSF56601">
    <property type="entry name" value="beta-lactamase/transpeptidase-like"/>
    <property type="match status" value="1"/>
</dbReference>
<reference evidence="18 19" key="1">
    <citation type="submission" date="2016-10" db="EMBL/GenBank/DDBJ databases">
        <authorList>
            <person name="de Groot N.N."/>
        </authorList>
    </citation>
    <scope>NUCLEOTIDE SEQUENCE [LARGE SCALE GENOMIC DNA]</scope>
    <source>
        <strain evidence="18 19">DSM 21741</strain>
    </source>
</reference>
<evidence type="ECO:0000256" key="6">
    <source>
        <dbReference type="ARBA" id="ARBA00022679"/>
    </source>
</evidence>
<evidence type="ECO:0000256" key="9">
    <source>
        <dbReference type="ARBA" id="ARBA00022984"/>
    </source>
</evidence>
<feature type="compositionally biased region" description="Low complexity" evidence="14">
    <location>
        <begin position="670"/>
        <end position="686"/>
    </location>
</feature>
<evidence type="ECO:0000256" key="12">
    <source>
        <dbReference type="ARBA" id="ARBA00034000"/>
    </source>
</evidence>
<dbReference type="GO" id="GO:0030288">
    <property type="term" value="C:outer membrane-bounded periplasmic space"/>
    <property type="evidence" value="ECO:0007669"/>
    <property type="project" value="TreeGrafter"/>
</dbReference>
<keyword evidence="9" id="KW-0573">Peptidoglycan synthesis</keyword>
<dbReference type="SUPFAM" id="SSF53955">
    <property type="entry name" value="Lysozyme-like"/>
    <property type="match status" value="1"/>
</dbReference>
<dbReference type="OrthoDB" id="9766909at2"/>
<dbReference type="EMBL" id="LT629749">
    <property type="protein sequence ID" value="SDT41777.1"/>
    <property type="molecule type" value="Genomic_DNA"/>
</dbReference>
<keyword evidence="8" id="KW-0133">Cell shape</keyword>
<evidence type="ECO:0000256" key="10">
    <source>
        <dbReference type="ARBA" id="ARBA00023268"/>
    </source>
</evidence>
<evidence type="ECO:0000256" key="1">
    <source>
        <dbReference type="ARBA" id="ARBA00007090"/>
    </source>
</evidence>
<dbReference type="STRING" id="546871.SAMN04488543_4265"/>
<evidence type="ECO:0000313" key="18">
    <source>
        <dbReference type="EMBL" id="SDT41777.1"/>
    </source>
</evidence>
<dbReference type="Gene3D" id="1.10.3810.10">
    <property type="entry name" value="Biosynthetic peptidoglycan transglycosylase-like"/>
    <property type="match status" value="1"/>
</dbReference>
<comment type="similarity">
    <text evidence="1">In the C-terminal section; belongs to the transpeptidase family.</text>
</comment>
<evidence type="ECO:0000259" key="16">
    <source>
        <dbReference type="Pfam" id="PF00905"/>
    </source>
</evidence>
<dbReference type="RefSeq" id="WP_091415966.1">
    <property type="nucleotide sequence ID" value="NZ_LT629749.1"/>
</dbReference>
<evidence type="ECO:0000313" key="19">
    <source>
        <dbReference type="Proteomes" id="UP000199092"/>
    </source>
</evidence>
<dbReference type="Gene3D" id="3.40.710.10">
    <property type="entry name" value="DD-peptidase/beta-lactamase superfamily"/>
    <property type="match status" value="1"/>
</dbReference>
<feature type="region of interest" description="Disordered" evidence="14">
    <location>
        <begin position="658"/>
        <end position="765"/>
    </location>
</feature>
<keyword evidence="7" id="KW-0378">Hydrolase</keyword>
<evidence type="ECO:0000256" key="2">
    <source>
        <dbReference type="ARBA" id="ARBA00007739"/>
    </source>
</evidence>
<dbReference type="Pfam" id="PF00912">
    <property type="entry name" value="Transgly"/>
    <property type="match status" value="1"/>
</dbReference>
<evidence type="ECO:0000259" key="17">
    <source>
        <dbReference type="Pfam" id="PF00912"/>
    </source>
</evidence>
<dbReference type="InterPro" id="IPR001460">
    <property type="entry name" value="PCN-bd_Tpept"/>
</dbReference>
<keyword evidence="19" id="KW-1185">Reference proteome</keyword>